<accession>A0A177NQZ4</accession>
<feature type="transmembrane region" description="Helical" evidence="1">
    <location>
        <begin position="150"/>
        <end position="177"/>
    </location>
</feature>
<proteinExistence type="predicted"/>
<dbReference type="OrthoDB" id="9845402at2"/>
<sequence length="182" mass="19409">MSINSLTSSEKIIAHAAAGTALTIAAGHASASLDKFATWFLTAFGASLALILSNINDVSGFISLHTIACVAYLFLWASIFCLVQRYIAMVIGCGASSAKECREIGEKFVHMDVDEFIVQMKAGMPGLLRLFSNSMLDAISKGDFVAGGRLFLRLTLIQGLFASIEVIVLLVALSQIVNEIST</sequence>
<dbReference type="RefSeq" id="WP_066978663.1">
    <property type="nucleotide sequence ID" value="NZ_LUUI01000066.1"/>
</dbReference>
<organism evidence="2 3">
    <name type="scientific">Methylomonas lenta</name>
    <dbReference type="NCBI Taxonomy" id="980561"/>
    <lineage>
        <taxon>Bacteria</taxon>
        <taxon>Pseudomonadati</taxon>
        <taxon>Pseudomonadota</taxon>
        <taxon>Gammaproteobacteria</taxon>
        <taxon>Methylococcales</taxon>
        <taxon>Methylococcaceae</taxon>
        <taxon>Methylomonas</taxon>
    </lineage>
</organism>
<keyword evidence="1" id="KW-1133">Transmembrane helix</keyword>
<protein>
    <submittedName>
        <fullName evidence="2">Uncharacterized protein</fullName>
    </submittedName>
</protein>
<dbReference type="EMBL" id="LUUI01000066">
    <property type="protein sequence ID" value="OAI19460.1"/>
    <property type="molecule type" value="Genomic_DNA"/>
</dbReference>
<dbReference type="STRING" id="980561.A1359_03995"/>
<keyword evidence="1" id="KW-0472">Membrane</keyword>
<keyword evidence="1" id="KW-0812">Transmembrane</keyword>
<keyword evidence="3" id="KW-1185">Reference proteome</keyword>
<name>A0A177NQZ4_9GAMM</name>
<comment type="caution">
    <text evidence="2">The sequence shown here is derived from an EMBL/GenBank/DDBJ whole genome shotgun (WGS) entry which is preliminary data.</text>
</comment>
<gene>
    <name evidence="2" type="ORF">A1359_03995</name>
</gene>
<evidence type="ECO:0000313" key="3">
    <source>
        <dbReference type="Proteomes" id="UP000078476"/>
    </source>
</evidence>
<evidence type="ECO:0000313" key="2">
    <source>
        <dbReference type="EMBL" id="OAI19460.1"/>
    </source>
</evidence>
<evidence type="ECO:0000256" key="1">
    <source>
        <dbReference type="SAM" id="Phobius"/>
    </source>
</evidence>
<dbReference type="Proteomes" id="UP000078476">
    <property type="component" value="Unassembled WGS sequence"/>
</dbReference>
<feature type="transmembrane region" description="Helical" evidence="1">
    <location>
        <begin position="12"/>
        <end position="29"/>
    </location>
</feature>
<dbReference type="AlphaFoldDB" id="A0A177NQZ4"/>
<feature type="transmembrane region" description="Helical" evidence="1">
    <location>
        <begin position="61"/>
        <end position="83"/>
    </location>
</feature>
<feature type="transmembrane region" description="Helical" evidence="1">
    <location>
        <begin position="36"/>
        <end position="55"/>
    </location>
</feature>
<reference evidence="2 3" key="1">
    <citation type="submission" date="2016-03" db="EMBL/GenBank/DDBJ databases">
        <authorList>
            <person name="Ploux O."/>
        </authorList>
    </citation>
    <scope>NUCLEOTIDE SEQUENCE [LARGE SCALE GENOMIC DNA]</scope>
    <source>
        <strain evidence="2 3">R-45370</strain>
    </source>
</reference>